<feature type="non-terminal residue" evidence="1">
    <location>
        <position position="52"/>
    </location>
</feature>
<accession>A0ABD0NMS5</accession>
<dbReference type="EMBL" id="JAMKFB020000021">
    <property type="protein sequence ID" value="KAL0163202.1"/>
    <property type="molecule type" value="Genomic_DNA"/>
</dbReference>
<evidence type="ECO:0000313" key="1">
    <source>
        <dbReference type="EMBL" id="KAL0163202.1"/>
    </source>
</evidence>
<evidence type="ECO:0000313" key="2">
    <source>
        <dbReference type="Proteomes" id="UP001529510"/>
    </source>
</evidence>
<dbReference type="Proteomes" id="UP001529510">
    <property type="component" value="Unassembled WGS sequence"/>
</dbReference>
<keyword evidence="2" id="KW-1185">Reference proteome</keyword>
<gene>
    <name evidence="1" type="ORF">M9458_042598</name>
</gene>
<reference evidence="1 2" key="1">
    <citation type="submission" date="2024-05" db="EMBL/GenBank/DDBJ databases">
        <title>Genome sequencing and assembly of Indian major carp, Cirrhinus mrigala (Hamilton, 1822).</title>
        <authorList>
            <person name="Mohindra V."/>
            <person name="Chowdhury L.M."/>
            <person name="Lal K."/>
            <person name="Jena J.K."/>
        </authorList>
    </citation>
    <scope>NUCLEOTIDE SEQUENCE [LARGE SCALE GENOMIC DNA]</scope>
    <source>
        <strain evidence="1">CM1030</strain>
        <tissue evidence="1">Blood</tissue>
    </source>
</reference>
<name>A0ABD0NMS5_CIRMR</name>
<sequence>VVYGYKSPYFSTDMRVIPLLQAATPISPTFSELTIEKLEQPLKCGDAYPVTI</sequence>
<comment type="caution">
    <text evidence="1">The sequence shown here is derived from an EMBL/GenBank/DDBJ whole genome shotgun (WGS) entry which is preliminary data.</text>
</comment>
<dbReference type="AlphaFoldDB" id="A0ABD0NMS5"/>
<feature type="non-terminal residue" evidence="1">
    <location>
        <position position="1"/>
    </location>
</feature>
<proteinExistence type="predicted"/>
<protein>
    <submittedName>
        <fullName evidence="1">Uncharacterized protein</fullName>
    </submittedName>
</protein>
<organism evidence="1 2">
    <name type="scientific">Cirrhinus mrigala</name>
    <name type="common">Mrigala</name>
    <dbReference type="NCBI Taxonomy" id="683832"/>
    <lineage>
        <taxon>Eukaryota</taxon>
        <taxon>Metazoa</taxon>
        <taxon>Chordata</taxon>
        <taxon>Craniata</taxon>
        <taxon>Vertebrata</taxon>
        <taxon>Euteleostomi</taxon>
        <taxon>Actinopterygii</taxon>
        <taxon>Neopterygii</taxon>
        <taxon>Teleostei</taxon>
        <taxon>Ostariophysi</taxon>
        <taxon>Cypriniformes</taxon>
        <taxon>Cyprinidae</taxon>
        <taxon>Labeoninae</taxon>
        <taxon>Labeonini</taxon>
        <taxon>Cirrhinus</taxon>
    </lineage>
</organism>